<evidence type="ECO:0000313" key="8">
    <source>
        <dbReference type="Proteomes" id="UP000694397"/>
    </source>
</evidence>
<dbReference type="Pfam" id="PF04636">
    <property type="entry name" value="PA26"/>
    <property type="match status" value="1"/>
</dbReference>
<protein>
    <submittedName>
        <fullName evidence="7">Sestrin 1</fullName>
    </submittedName>
</protein>
<dbReference type="InterPro" id="IPR006730">
    <property type="entry name" value="Sestrin"/>
</dbReference>
<evidence type="ECO:0000256" key="4">
    <source>
        <dbReference type="ARBA" id="ARBA00023002"/>
    </source>
</evidence>
<feature type="region of interest" description="Disordered" evidence="6">
    <location>
        <begin position="1"/>
        <end position="24"/>
    </location>
</feature>
<dbReference type="GO" id="GO:0070728">
    <property type="term" value="F:L-leucine binding"/>
    <property type="evidence" value="ECO:0007669"/>
    <property type="project" value="TreeGrafter"/>
</dbReference>
<organism evidence="7 8">
    <name type="scientific">Scleropages formosus</name>
    <name type="common">Asian bonytongue</name>
    <name type="synonym">Osteoglossum formosum</name>
    <dbReference type="NCBI Taxonomy" id="113540"/>
    <lineage>
        <taxon>Eukaryota</taxon>
        <taxon>Metazoa</taxon>
        <taxon>Chordata</taxon>
        <taxon>Craniata</taxon>
        <taxon>Vertebrata</taxon>
        <taxon>Euteleostomi</taxon>
        <taxon>Actinopterygii</taxon>
        <taxon>Neopterygii</taxon>
        <taxon>Teleostei</taxon>
        <taxon>Osteoglossocephala</taxon>
        <taxon>Osteoglossomorpha</taxon>
        <taxon>Osteoglossiformes</taxon>
        <taxon>Osteoglossidae</taxon>
        <taxon>Scleropages</taxon>
    </lineage>
</organism>
<dbReference type="Ensembl" id="ENSSFOT00015023503.2">
    <property type="protein sequence ID" value="ENSSFOP00015023248.2"/>
    <property type="gene ID" value="ENSSFOG00015014948.2"/>
</dbReference>
<keyword evidence="8" id="KW-1185">Reference proteome</keyword>
<dbReference type="InterPro" id="IPR029032">
    <property type="entry name" value="AhpD-like"/>
</dbReference>
<dbReference type="OrthoDB" id="337464at2759"/>
<dbReference type="GO" id="GO:1904262">
    <property type="term" value="P:negative regulation of TORC1 signaling"/>
    <property type="evidence" value="ECO:0007669"/>
    <property type="project" value="TreeGrafter"/>
</dbReference>
<evidence type="ECO:0000256" key="3">
    <source>
        <dbReference type="ARBA" id="ARBA00022490"/>
    </source>
</evidence>
<evidence type="ECO:0000256" key="1">
    <source>
        <dbReference type="ARBA" id="ARBA00004496"/>
    </source>
</evidence>
<dbReference type="FunFam" id="1.20.1290.10:FF:000001">
    <property type="entry name" value="Sestrin 1"/>
    <property type="match status" value="1"/>
</dbReference>
<dbReference type="PANTHER" id="PTHR12474">
    <property type="entry name" value="P53 REGULATED PA26 NUCLEAR PROTEIN SESTRIN"/>
    <property type="match status" value="1"/>
</dbReference>
<dbReference type="GO" id="GO:0071233">
    <property type="term" value="P:cellular response to L-leucine"/>
    <property type="evidence" value="ECO:0007669"/>
    <property type="project" value="TreeGrafter"/>
</dbReference>
<dbReference type="GO" id="GO:0007368">
    <property type="term" value="P:determination of left/right symmetry"/>
    <property type="evidence" value="ECO:0007669"/>
    <property type="project" value="Ensembl"/>
</dbReference>
<sequence length="556" mass="63612">MDVEDSEGSWEALGSRDPVSREAAMENIRQEVMRRVQNTGPAQENPSSPGAAGTCPSDLNHMLARLLMLSQRCPHADVREKCAGTLQSIQDIGARIPRPLGNGPSRFIPEKEILQVSRVEVRTQSIFEDAFAALGRLDNISLVMGFHPQYLESFLRTQHYLLQMDGPLSLHYRHYIGIMAAARHQCSYLVNLHVNDFLQVGGDPKWLSGLDGAPRKLQQLGEINKVLAHRPWLLTKAHIEQLLKAEENSWSLAELIHAVVLLTHYHALASFTFGCGINPEIHCDGGHTFRPPSVSSYCACDIANGNGAMEEVQGNHQVCPPRPSSGTVSPSRSPSEVEVLMEKMKQLQECRDEEEASQEEMATRFEREKTESMLVSTSEDEETLPSREVSRHFEDPSYGYKDFSRRGEHVPTFRMQDYSWEDHGFSLVNRLYPDFGQLLDEKFQIAYNLTYNTMAAHRGVDTSMLRRAIWNYIHCMFGIRYDDYDYGEINQLLDRSFKVYIKTMVCSPEKITKRMYESFWRQFWHSEKVHVNLLLMEARMQAELLYALRAITHYMT</sequence>
<proteinExistence type="inferred from homology"/>
<dbReference type="Proteomes" id="UP000694397">
    <property type="component" value="Chromosome 1"/>
</dbReference>
<keyword evidence="3" id="KW-0963">Cytoplasm</keyword>
<dbReference type="GO" id="GO:0016239">
    <property type="term" value="P:positive regulation of macroautophagy"/>
    <property type="evidence" value="ECO:0007669"/>
    <property type="project" value="TreeGrafter"/>
</dbReference>
<dbReference type="SUPFAM" id="SSF69118">
    <property type="entry name" value="AhpD-like"/>
    <property type="match status" value="1"/>
</dbReference>
<dbReference type="GO" id="GO:0005737">
    <property type="term" value="C:cytoplasm"/>
    <property type="evidence" value="ECO:0007669"/>
    <property type="project" value="UniProtKB-SubCell"/>
</dbReference>
<dbReference type="GO" id="GO:1901031">
    <property type="term" value="P:regulation of response to reactive oxygen species"/>
    <property type="evidence" value="ECO:0007669"/>
    <property type="project" value="InterPro"/>
</dbReference>
<comment type="similarity">
    <text evidence="2">Belongs to the sestrin family.</text>
</comment>
<dbReference type="Gene3D" id="1.20.1290.10">
    <property type="entry name" value="AhpD-like"/>
    <property type="match status" value="1"/>
</dbReference>
<dbReference type="GO" id="GO:1990253">
    <property type="term" value="P:cellular response to leucine starvation"/>
    <property type="evidence" value="ECO:0007669"/>
    <property type="project" value="TreeGrafter"/>
</dbReference>
<feature type="compositionally biased region" description="Basic and acidic residues" evidence="6">
    <location>
        <begin position="361"/>
        <end position="371"/>
    </location>
</feature>
<dbReference type="GO" id="GO:0016684">
    <property type="term" value="F:oxidoreductase activity, acting on peroxide as acceptor"/>
    <property type="evidence" value="ECO:0007669"/>
    <property type="project" value="TreeGrafter"/>
</dbReference>
<reference evidence="7" key="3">
    <citation type="submission" date="2025-09" db="UniProtKB">
        <authorList>
            <consortium name="Ensembl"/>
        </authorList>
    </citation>
    <scope>IDENTIFICATION</scope>
</reference>
<name>A0A8C9V598_SCLFO</name>
<dbReference type="AlphaFoldDB" id="A0A8C9V598"/>
<comment type="catalytic activity">
    <reaction evidence="5">
        <text>a hydroperoxide + L-cysteinyl-[protein] = S-hydroxy-L-cysteinyl-[protein] + an alcohol</text>
        <dbReference type="Rhea" id="RHEA:67124"/>
        <dbReference type="Rhea" id="RHEA-COMP:10131"/>
        <dbReference type="Rhea" id="RHEA-COMP:17193"/>
        <dbReference type="ChEBI" id="CHEBI:29950"/>
        <dbReference type="ChEBI" id="CHEBI:30879"/>
        <dbReference type="ChEBI" id="CHEBI:35924"/>
        <dbReference type="ChEBI" id="CHEBI:61973"/>
    </reaction>
    <physiologicalReaction direction="left-to-right" evidence="5">
        <dbReference type="Rhea" id="RHEA:67125"/>
    </physiologicalReaction>
</comment>
<dbReference type="GO" id="GO:0005634">
    <property type="term" value="C:nucleus"/>
    <property type="evidence" value="ECO:0007669"/>
    <property type="project" value="InterPro"/>
</dbReference>
<dbReference type="GeneTree" id="ENSGT00950000183168"/>
<evidence type="ECO:0000313" key="7">
    <source>
        <dbReference type="Ensembl" id="ENSSFOP00015023248.2"/>
    </source>
</evidence>
<dbReference type="PANTHER" id="PTHR12474:SF3">
    <property type="entry name" value="SESTRIN-1"/>
    <property type="match status" value="1"/>
</dbReference>
<keyword evidence="4" id="KW-0560">Oxidoreductase</keyword>
<accession>A0A8C9V598</accession>
<reference evidence="7" key="2">
    <citation type="submission" date="2025-08" db="UniProtKB">
        <authorList>
            <consortium name="Ensembl"/>
        </authorList>
    </citation>
    <scope>IDENTIFICATION</scope>
</reference>
<evidence type="ECO:0000256" key="5">
    <source>
        <dbReference type="ARBA" id="ARBA00049242"/>
    </source>
</evidence>
<comment type="subcellular location">
    <subcellularLocation>
        <location evidence="1">Cytoplasm</location>
    </subcellularLocation>
</comment>
<reference evidence="7 8" key="1">
    <citation type="submission" date="2019-04" db="EMBL/GenBank/DDBJ databases">
        <authorList>
            <consortium name="Wellcome Sanger Institute Data Sharing"/>
        </authorList>
    </citation>
    <scope>NUCLEOTIDE SEQUENCE [LARGE SCALE GENOMIC DNA]</scope>
</reference>
<feature type="region of interest" description="Disordered" evidence="6">
    <location>
        <begin position="349"/>
        <end position="389"/>
    </location>
</feature>
<evidence type="ECO:0000256" key="2">
    <source>
        <dbReference type="ARBA" id="ARBA00008350"/>
    </source>
</evidence>
<evidence type="ECO:0000256" key="6">
    <source>
        <dbReference type="SAM" id="MobiDB-lite"/>
    </source>
</evidence>
<gene>
    <name evidence="7" type="primary">SESN1</name>
    <name evidence="7" type="synonym">sesn1</name>
</gene>